<dbReference type="HOGENOM" id="CLU_1323557_0_0_1"/>
<name>H3A8V1_LATCH</name>
<organism evidence="2 3">
    <name type="scientific">Latimeria chalumnae</name>
    <name type="common">Coelacanth</name>
    <dbReference type="NCBI Taxonomy" id="7897"/>
    <lineage>
        <taxon>Eukaryota</taxon>
        <taxon>Metazoa</taxon>
        <taxon>Chordata</taxon>
        <taxon>Craniata</taxon>
        <taxon>Vertebrata</taxon>
        <taxon>Euteleostomi</taxon>
        <taxon>Coelacanthiformes</taxon>
        <taxon>Coelacanthidae</taxon>
        <taxon>Latimeria</taxon>
    </lineage>
</organism>
<reference evidence="2" key="3">
    <citation type="submission" date="2025-09" db="UniProtKB">
        <authorList>
            <consortium name="Ensembl"/>
        </authorList>
    </citation>
    <scope>IDENTIFICATION</scope>
</reference>
<dbReference type="PANTHER" id="PTHR21553:SF36">
    <property type="entry name" value="ALMS1 CENTROSOME AND BASAL BODY-ASSOCIATED PROTEIN-RELATED"/>
    <property type="match status" value="1"/>
</dbReference>
<evidence type="ECO:0000313" key="2">
    <source>
        <dbReference type="Ensembl" id="ENSLACP00000006072.1"/>
    </source>
</evidence>
<dbReference type="GO" id="GO:0046599">
    <property type="term" value="P:regulation of centriole replication"/>
    <property type="evidence" value="ECO:0007669"/>
    <property type="project" value="TreeGrafter"/>
</dbReference>
<reference evidence="2" key="2">
    <citation type="submission" date="2025-08" db="UniProtKB">
        <authorList>
            <consortium name="Ensembl"/>
        </authorList>
    </citation>
    <scope>IDENTIFICATION</scope>
</reference>
<dbReference type="Proteomes" id="UP000008672">
    <property type="component" value="Unassembled WGS sequence"/>
</dbReference>
<dbReference type="eggNOG" id="KOG4613">
    <property type="taxonomic scope" value="Eukaryota"/>
</dbReference>
<dbReference type="OMA" id="IMDHPRE"/>
<reference evidence="3" key="1">
    <citation type="submission" date="2011-08" db="EMBL/GenBank/DDBJ databases">
        <title>The draft genome of Latimeria chalumnae.</title>
        <authorList>
            <person name="Di Palma F."/>
            <person name="Alfoldi J."/>
            <person name="Johnson J."/>
            <person name="Berlin A."/>
            <person name="Gnerre S."/>
            <person name="Jaffe D."/>
            <person name="MacCallum I."/>
            <person name="Young S."/>
            <person name="Walker B.J."/>
            <person name="Lander E."/>
            <person name="Lindblad-Toh K."/>
        </authorList>
    </citation>
    <scope>NUCLEOTIDE SEQUENCE [LARGE SCALE GENOMIC DNA]</scope>
    <source>
        <strain evidence="3">Wild caught</strain>
    </source>
</reference>
<feature type="compositionally biased region" description="Basic and acidic residues" evidence="1">
    <location>
        <begin position="26"/>
        <end position="45"/>
    </location>
</feature>
<dbReference type="PANTHER" id="PTHR21553">
    <property type="entry name" value="ALMS1-RELATED"/>
    <property type="match status" value="1"/>
</dbReference>
<dbReference type="Ensembl" id="ENSLACT00000006124.1">
    <property type="protein sequence ID" value="ENSLACP00000006072.1"/>
    <property type="gene ID" value="ENSLACG00000005389.1"/>
</dbReference>
<dbReference type="GO" id="GO:0005814">
    <property type="term" value="C:centriole"/>
    <property type="evidence" value="ECO:0007669"/>
    <property type="project" value="TreeGrafter"/>
</dbReference>
<feature type="region of interest" description="Disordered" evidence="1">
    <location>
        <begin position="150"/>
        <end position="182"/>
    </location>
</feature>
<dbReference type="EMBL" id="AFYH01231099">
    <property type="status" value="NOT_ANNOTATED_CDS"/>
    <property type="molecule type" value="Genomic_DNA"/>
</dbReference>
<evidence type="ECO:0000256" key="1">
    <source>
        <dbReference type="SAM" id="MobiDB-lite"/>
    </source>
</evidence>
<feature type="region of interest" description="Disordered" evidence="1">
    <location>
        <begin position="20"/>
        <end position="54"/>
    </location>
</feature>
<dbReference type="AlphaFoldDB" id="H3A8V1"/>
<dbReference type="GO" id="GO:0008017">
    <property type="term" value="F:microtubule binding"/>
    <property type="evidence" value="ECO:0007669"/>
    <property type="project" value="TreeGrafter"/>
</dbReference>
<evidence type="ECO:0000313" key="3">
    <source>
        <dbReference type="Proteomes" id="UP000008672"/>
    </source>
</evidence>
<dbReference type="InParanoid" id="H3A8V1"/>
<proteinExistence type="predicted"/>
<dbReference type="STRING" id="7897.ENSLACP00000006072"/>
<sequence>GSMITGQSMPNLLIPEALNSKMNNLDGRHPSDKEEKRLIMDHPRETQGPSPATSKVQLDQFVDVSPDNNPSALGSSQDAGRLEQTLSASTGGVSLHSFTSLEVDNYAPYWSQAAADSPDGRELDIEQRIPMYLRNLGIDQSPSTILTPFAPRGPIREPEFSPSDLRTLKGSTDSQAKSALPSEGKKFLGADVSQSSLISGTSTLSISI</sequence>
<keyword evidence="3" id="KW-1185">Reference proteome</keyword>
<dbReference type="EMBL" id="AFYH01231100">
    <property type="status" value="NOT_ANNOTATED_CDS"/>
    <property type="molecule type" value="Genomic_DNA"/>
</dbReference>
<accession>H3A8V1</accession>
<protein>
    <submittedName>
        <fullName evidence="2">Uncharacterized protein</fullName>
    </submittedName>
</protein>
<dbReference type="GO" id="GO:0005813">
    <property type="term" value="C:centrosome"/>
    <property type="evidence" value="ECO:0007669"/>
    <property type="project" value="TreeGrafter"/>
</dbReference>
<dbReference type="GO" id="GO:0005829">
    <property type="term" value="C:cytosol"/>
    <property type="evidence" value="ECO:0007669"/>
    <property type="project" value="TreeGrafter"/>
</dbReference>